<evidence type="ECO:0000256" key="4">
    <source>
        <dbReference type="ARBA" id="ARBA00049426"/>
    </source>
</evidence>
<dbReference type="Gene3D" id="3.20.20.70">
    <property type="entry name" value="Aldolase class I"/>
    <property type="match status" value="1"/>
</dbReference>
<gene>
    <name evidence="5" type="ORF">PanWU01x14_067390</name>
</gene>
<comment type="similarity">
    <text evidence="1">Belongs to the glycosyl hydrolases 36 family.</text>
</comment>
<dbReference type="Proteomes" id="UP000237105">
    <property type="component" value="Unassembled WGS sequence"/>
</dbReference>
<comment type="caution">
    <text evidence="5">The sequence shown here is derived from an EMBL/GenBank/DDBJ whole genome shotgun (WGS) entry which is preliminary data.</text>
</comment>
<keyword evidence="6" id="KW-1185">Reference proteome</keyword>
<reference evidence="6" key="1">
    <citation type="submission" date="2016-06" db="EMBL/GenBank/DDBJ databases">
        <title>Parallel loss of symbiosis genes in relatives of nitrogen-fixing non-legume Parasponia.</title>
        <authorList>
            <person name="Van Velzen R."/>
            <person name="Holmer R."/>
            <person name="Bu F."/>
            <person name="Rutten L."/>
            <person name="Van Zeijl A."/>
            <person name="Liu W."/>
            <person name="Santuari L."/>
            <person name="Cao Q."/>
            <person name="Sharma T."/>
            <person name="Shen D."/>
            <person name="Roswanjaya Y."/>
            <person name="Wardhani T."/>
            <person name="Kalhor M.S."/>
            <person name="Jansen J."/>
            <person name="Van den Hoogen J."/>
            <person name="Gungor B."/>
            <person name="Hartog M."/>
            <person name="Hontelez J."/>
            <person name="Verver J."/>
            <person name="Yang W.-C."/>
            <person name="Schijlen E."/>
            <person name="Repin R."/>
            <person name="Schilthuizen M."/>
            <person name="Schranz E."/>
            <person name="Heidstra R."/>
            <person name="Miyata K."/>
            <person name="Fedorova E."/>
            <person name="Kohlen W."/>
            <person name="Bisseling T."/>
            <person name="Smit S."/>
            <person name="Geurts R."/>
        </authorList>
    </citation>
    <scope>NUCLEOTIDE SEQUENCE [LARGE SCALE GENOMIC DNA]</scope>
    <source>
        <strain evidence="6">cv. WU1-14</strain>
    </source>
</reference>
<dbReference type="SUPFAM" id="SSF51445">
    <property type="entry name" value="(Trans)glycosidases"/>
    <property type="match status" value="1"/>
</dbReference>
<dbReference type="GO" id="GO:0016787">
    <property type="term" value="F:hydrolase activity"/>
    <property type="evidence" value="ECO:0007669"/>
    <property type="project" value="UniProtKB-KW"/>
</dbReference>
<keyword evidence="5" id="KW-0378">Hydrolase</keyword>
<organism evidence="5 6">
    <name type="scientific">Parasponia andersonii</name>
    <name type="common">Sponia andersonii</name>
    <dbReference type="NCBI Taxonomy" id="3476"/>
    <lineage>
        <taxon>Eukaryota</taxon>
        <taxon>Viridiplantae</taxon>
        <taxon>Streptophyta</taxon>
        <taxon>Embryophyta</taxon>
        <taxon>Tracheophyta</taxon>
        <taxon>Spermatophyta</taxon>
        <taxon>Magnoliopsida</taxon>
        <taxon>eudicotyledons</taxon>
        <taxon>Gunneridae</taxon>
        <taxon>Pentapetalae</taxon>
        <taxon>rosids</taxon>
        <taxon>fabids</taxon>
        <taxon>Rosales</taxon>
        <taxon>Cannabaceae</taxon>
        <taxon>Parasponia</taxon>
    </lineage>
</organism>
<keyword evidence="3" id="KW-0119">Carbohydrate metabolism</keyword>
<accession>A0A2P5DGD4</accession>
<dbReference type="PANTHER" id="PTHR31268">
    <property type="match status" value="1"/>
</dbReference>
<evidence type="ECO:0000256" key="3">
    <source>
        <dbReference type="ARBA" id="ARBA00023277"/>
    </source>
</evidence>
<dbReference type="InterPro" id="IPR008811">
    <property type="entry name" value="Glycosyl_hydrolases_36"/>
</dbReference>
<evidence type="ECO:0000256" key="2">
    <source>
        <dbReference type="ARBA" id="ARBA00012708"/>
    </source>
</evidence>
<dbReference type="EC" id="2.4.1.82" evidence="2"/>
<evidence type="ECO:0000313" key="6">
    <source>
        <dbReference type="Proteomes" id="UP000237105"/>
    </source>
</evidence>
<dbReference type="AlphaFoldDB" id="A0A2P5DGD4"/>
<dbReference type="EMBL" id="JXTB01000040">
    <property type="protein sequence ID" value="PON72348.1"/>
    <property type="molecule type" value="Genomic_DNA"/>
</dbReference>
<comment type="catalytic activity">
    <reaction evidence="4">
        <text>alpha-D-galactosyl-(1-&gt;3)-1D-myo-inositol + sucrose = raffinose + myo-inositol</text>
        <dbReference type="Rhea" id="RHEA:20161"/>
        <dbReference type="ChEBI" id="CHEBI:16634"/>
        <dbReference type="ChEBI" id="CHEBI:17268"/>
        <dbReference type="ChEBI" id="CHEBI:17505"/>
        <dbReference type="ChEBI" id="CHEBI:17992"/>
        <dbReference type="EC" id="2.4.1.82"/>
    </reaction>
</comment>
<dbReference type="STRING" id="3476.A0A2P5DGD4"/>
<protein>
    <recommendedName>
        <fullName evidence="2">galactinol--sucrose galactosyltransferase</fullName>
        <ecNumber evidence="2">2.4.1.82</ecNumber>
    </recommendedName>
</protein>
<proteinExistence type="inferred from homology"/>
<evidence type="ECO:0000313" key="5">
    <source>
        <dbReference type="EMBL" id="PON72348.1"/>
    </source>
</evidence>
<dbReference type="GO" id="GO:0047274">
    <property type="term" value="F:galactinol-sucrose galactosyltransferase activity"/>
    <property type="evidence" value="ECO:0007669"/>
    <property type="project" value="UniProtKB-EC"/>
</dbReference>
<sequence length="570" mass="63643">MAYQLDFSGTKNDYCLINPGYWRSTKMPKHIDWFGWSTWDAFYIDVSAQGITEGLKSFSSGGYSPKFLIIDDGWQNTVIERQEDGEMPTNSAKFVARLVNCEENDKFKGFFSEICCSDLSLFIKHVKEKYGVRVVYAWHALIGYWGGVLPTSPVMGKYNPRIVYPIQSPGNLSNIVCGTIDPMEKEGIGFIEPSRIREFYEDLHGYLASCSVDGVKVDVQNILETLGSGYGGRVALIRQYQEALEESVIKNFRANNLICSMSMNTERIYSSKRGAAARVSEDFMPNEPTFQTLHVAAVAFNSLLLGEIVVPDWDMFYSNHYTADFHGAARALGGCAVYVSDKPGQHNFDIIKKLVLPDGSILRARYAGRPTRDCLFIDPVTDNKSLLKIWNMNKFSGIIGVFNCQRSGKWPPIAGAQWLASPESDTVVMSGYISSMDVDFLEEAADESSLLTMPKEASFEVSLGVLKFEIFTVSPIRVVGQSLKFAPIGLVDMYNSGAAVQYFECRDNLSNSVVKLQVRGCGRFGAYSNKKPRSCSVDLQEEIFTYNAKDGLLIFNLGGQCSKRDVEIMY</sequence>
<dbReference type="InterPro" id="IPR013785">
    <property type="entry name" value="Aldolase_TIM"/>
</dbReference>
<evidence type="ECO:0000256" key="1">
    <source>
        <dbReference type="ARBA" id="ARBA00007240"/>
    </source>
</evidence>
<dbReference type="InterPro" id="IPR017853">
    <property type="entry name" value="GH"/>
</dbReference>
<name>A0A2P5DGD4_PARAD</name>
<dbReference type="OrthoDB" id="4664297at2759"/>
<dbReference type="Pfam" id="PF05691">
    <property type="entry name" value="Raffinose_syn"/>
    <property type="match status" value="1"/>
</dbReference>
<dbReference type="PANTHER" id="PTHR31268:SF10">
    <property type="entry name" value="GALACTINOL--SUCROSE GALACTOSYLTRANSFERASE"/>
    <property type="match status" value="1"/>
</dbReference>